<accession>A0A4S2MA77</accession>
<feature type="region of interest" description="Disordered" evidence="1">
    <location>
        <begin position="91"/>
        <end position="120"/>
    </location>
</feature>
<evidence type="ECO:0000313" key="3">
    <source>
        <dbReference type="Proteomes" id="UP000308267"/>
    </source>
</evidence>
<comment type="caution">
    <text evidence="2">The sequence shown here is derived from an EMBL/GenBank/DDBJ whole genome shotgun (WGS) entry which is preliminary data.</text>
</comment>
<keyword evidence="3" id="KW-1185">Reference proteome</keyword>
<dbReference type="Proteomes" id="UP000308267">
    <property type="component" value="Unassembled WGS sequence"/>
</dbReference>
<dbReference type="AlphaFoldDB" id="A0A4S2MA77"/>
<gene>
    <name evidence="2" type="ORF">CRM22_001540</name>
</gene>
<sequence length="120" mass="13714">MRSGLLNCRRVQGINCSWQVVKRSLMMNFITDVIMSLRVLTIFCEIPNSLRLIIGRNVRIGGYSDKTIRSLIDGQQSTAEKNALQLFANNGRNGMNDRFQSQAASSKQLKPRRTRPDDRR</sequence>
<dbReference type="EMBL" id="SJOL01002760">
    <property type="protein sequence ID" value="TGZ73412.1"/>
    <property type="molecule type" value="Genomic_DNA"/>
</dbReference>
<feature type="compositionally biased region" description="Polar residues" evidence="1">
    <location>
        <begin position="91"/>
        <end position="108"/>
    </location>
</feature>
<reference evidence="2 3" key="1">
    <citation type="journal article" date="2019" name="BMC Genomics">
        <title>New insights from Opisthorchis felineus genome: update on genomics of the epidemiologically important liver flukes.</title>
        <authorList>
            <person name="Ershov N.I."/>
            <person name="Mordvinov V.A."/>
            <person name="Prokhortchouk E.B."/>
            <person name="Pakharukova M.Y."/>
            <person name="Gunbin K.V."/>
            <person name="Ustyantsev K."/>
            <person name="Genaev M.A."/>
            <person name="Blinov A.G."/>
            <person name="Mazur A."/>
            <person name="Boulygina E."/>
            <person name="Tsygankova S."/>
            <person name="Khrameeva E."/>
            <person name="Chekanov N."/>
            <person name="Fan G."/>
            <person name="Xiao A."/>
            <person name="Zhang H."/>
            <person name="Xu X."/>
            <person name="Yang H."/>
            <person name="Solovyev V."/>
            <person name="Lee S.M."/>
            <person name="Liu X."/>
            <person name="Afonnikov D.A."/>
            <person name="Skryabin K.G."/>
        </authorList>
    </citation>
    <scope>NUCLEOTIDE SEQUENCE [LARGE SCALE GENOMIC DNA]</scope>
    <source>
        <strain evidence="2">AK-0245</strain>
        <tissue evidence="2">Whole organism</tissue>
    </source>
</reference>
<evidence type="ECO:0000313" key="2">
    <source>
        <dbReference type="EMBL" id="TGZ73412.1"/>
    </source>
</evidence>
<organism evidence="2 3">
    <name type="scientific">Opisthorchis felineus</name>
    <dbReference type="NCBI Taxonomy" id="147828"/>
    <lineage>
        <taxon>Eukaryota</taxon>
        <taxon>Metazoa</taxon>
        <taxon>Spiralia</taxon>
        <taxon>Lophotrochozoa</taxon>
        <taxon>Platyhelminthes</taxon>
        <taxon>Trematoda</taxon>
        <taxon>Digenea</taxon>
        <taxon>Opisthorchiida</taxon>
        <taxon>Opisthorchiata</taxon>
        <taxon>Opisthorchiidae</taxon>
        <taxon>Opisthorchis</taxon>
    </lineage>
</organism>
<evidence type="ECO:0000256" key="1">
    <source>
        <dbReference type="SAM" id="MobiDB-lite"/>
    </source>
</evidence>
<proteinExistence type="predicted"/>
<protein>
    <submittedName>
        <fullName evidence="2">Uncharacterized protein</fullName>
    </submittedName>
</protein>
<name>A0A4S2MA77_OPIFE</name>